<organism evidence="1 2">
    <name type="scientific">Aneurinibacillus aneurinilyticus ATCC 12856</name>
    <dbReference type="NCBI Taxonomy" id="649747"/>
    <lineage>
        <taxon>Bacteria</taxon>
        <taxon>Bacillati</taxon>
        <taxon>Bacillota</taxon>
        <taxon>Bacilli</taxon>
        <taxon>Bacillales</taxon>
        <taxon>Paenibacillaceae</taxon>
        <taxon>Aneurinibacillus group</taxon>
        <taxon>Aneurinibacillus</taxon>
    </lineage>
</organism>
<dbReference type="PATRIC" id="fig|649747.3.peg.5495"/>
<dbReference type="STRING" id="649747.HMPREF0083_06145"/>
<keyword evidence="2" id="KW-1185">Reference proteome</keyword>
<gene>
    <name evidence="1" type="ORF">HMPREF0083_06145</name>
</gene>
<comment type="caution">
    <text evidence="1">The sequence shown here is derived from an EMBL/GenBank/DDBJ whole genome shotgun (WGS) entry which is preliminary data.</text>
</comment>
<reference evidence="1 2" key="1">
    <citation type="submission" date="2013-08" db="EMBL/GenBank/DDBJ databases">
        <authorList>
            <person name="Weinstock G."/>
            <person name="Sodergren E."/>
            <person name="Wylie T."/>
            <person name="Fulton L."/>
            <person name="Fulton R."/>
            <person name="Fronick C."/>
            <person name="O'Laughlin M."/>
            <person name="Godfrey J."/>
            <person name="Miner T."/>
            <person name="Herter B."/>
            <person name="Appelbaum E."/>
            <person name="Cordes M."/>
            <person name="Lek S."/>
            <person name="Wollam A."/>
            <person name="Pepin K.H."/>
            <person name="Palsikar V.B."/>
            <person name="Mitreva M."/>
            <person name="Wilson R.K."/>
        </authorList>
    </citation>
    <scope>NUCLEOTIDE SEQUENCE [LARGE SCALE GENOMIC DNA]</scope>
    <source>
        <strain evidence="1 2">ATCC 12856</strain>
    </source>
</reference>
<dbReference type="Proteomes" id="UP000016511">
    <property type="component" value="Unassembled WGS sequence"/>
</dbReference>
<name>U1Y005_ANEAE</name>
<evidence type="ECO:0000313" key="2">
    <source>
        <dbReference type="Proteomes" id="UP000016511"/>
    </source>
</evidence>
<dbReference type="AlphaFoldDB" id="U1Y005"/>
<protein>
    <submittedName>
        <fullName evidence="1">Uncharacterized protein</fullName>
    </submittedName>
</protein>
<proteinExistence type="predicted"/>
<dbReference type="HOGENOM" id="CLU_3179517_0_0_9"/>
<evidence type="ECO:0000313" key="1">
    <source>
        <dbReference type="EMBL" id="ERI04311.1"/>
    </source>
</evidence>
<accession>U1Y005</accession>
<sequence>MCLHPPAATEIFTHRQGELWLESFQPQAIFSIVLEHPDAVLNSHST</sequence>
<dbReference type="EMBL" id="AWSJ01000389">
    <property type="protein sequence ID" value="ERI04311.1"/>
    <property type="molecule type" value="Genomic_DNA"/>
</dbReference>